<evidence type="ECO:0000313" key="3">
    <source>
        <dbReference type="EMBL" id="KAA3438103.1"/>
    </source>
</evidence>
<dbReference type="OrthoDB" id="979886at2"/>
<dbReference type="RefSeq" id="WP_149091163.1">
    <property type="nucleotide sequence ID" value="NZ_VKKY01000002.1"/>
</dbReference>
<evidence type="ECO:0008006" key="5">
    <source>
        <dbReference type="Google" id="ProtNLM"/>
    </source>
</evidence>
<dbReference type="Proteomes" id="UP000324133">
    <property type="component" value="Unassembled WGS sequence"/>
</dbReference>
<reference evidence="3 4" key="1">
    <citation type="submission" date="2019-07" db="EMBL/GenBank/DDBJ databases">
        <title>Rufibacter sp. nov., isolated from lake sediment.</title>
        <authorList>
            <person name="Qu J.-H."/>
        </authorList>
    </citation>
    <scope>NUCLEOTIDE SEQUENCE [LARGE SCALE GENOMIC DNA]</scope>
    <source>
        <strain evidence="3 4">NBS58-1</strain>
    </source>
</reference>
<evidence type="ECO:0000256" key="2">
    <source>
        <dbReference type="SAM" id="Phobius"/>
    </source>
</evidence>
<organism evidence="3 4">
    <name type="scientific">Rufibacter hautae</name>
    <dbReference type="NCBI Taxonomy" id="2595005"/>
    <lineage>
        <taxon>Bacteria</taxon>
        <taxon>Pseudomonadati</taxon>
        <taxon>Bacteroidota</taxon>
        <taxon>Cytophagia</taxon>
        <taxon>Cytophagales</taxon>
        <taxon>Hymenobacteraceae</taxon>
        <taxon>Rufibacter</taxon>
    </lineage>
</organism>
<comment type="caution">
    <text evidence="3">The sequence shown here is derived from an EMBL/GenBank/DDBJ whole genome shotgun (WGS) entry which is preliminary data.</text>
</comment>
<evidence type="ECO:0000313" key="4">
    <source>
        <dbReference type="Proteomes" id="UP000324133"/>
    </source>
</evidence>
<sequence length="297" mass="31279">MQTTVVKKDQLKALVGTILFYVVLFLVFYFVIFKSPDPPLAGGEGIVLNYGLDAEGFGDLQTTATANASDNPEDSKPARQLDQPTPIAPSPQPQAPATETQQEKVVTTDDEGPVSIPPKEEAKPVTTPRETPKTEVAKPTPVVEKPRALYPGKSTTAGANGTNGTSNKPTGNNNGDRPGKVGDQGDPNGSLDSRALYGTPGKGNGGGGGGPGLNMPGWRYDVAPKPDPFDDETGVVKFQIKIDGNGELVSVRVLESNVSPKVVNWYKEQVQRTSFSRTAGGNSNGATGTITFIIRSN</sequence>
<feature type="region of interest" description="Disordered" evidence="1">
    <location>
        <begin position="64"/>
        <end position="218"/>
    </location>
</feature>
<accession>A0A5B6TNX2</accession>
<gene>
    <name evidence="3" type="ORF">FOA19_12595</name>
</gene>
<proteinExistence type="predicted"/>
<dbReference type="EMBL" id="VKKY01000002">
    <property type="protein sequence ID" value="KAA3438103.1"/>
    <property type="molecule type" value="Genomic_DNA"/>
</dbReference>
<evidence type="ECO:0000256" key="1">
    <source>
        <dbReference type="SAM" id="MobiDB-lite"/>
    </source>
</evidence>
<keyword evidence="2" id="KW-0472">Membrane</keyword>
<keyword evidence="2" id="KW-1133">Transmembrane helix</keyword>
<feature type="compositionally biased region" description="Gly residues" evidence="1">
    <location>
        <begin position="200"/>
        <end position="212"/>
    </location>
</feature>
<keyword evidence="4" id="KW-1185">Reference proteome</keyword>
<dbReference type="AlphaFoldDB" id="A0A5B6TNX2"/>
<protein>
    <recommendedName>
        <fullName evidence="5">Energy transducer TonB</fullName>
    </recommendedName>
</protein>
<feature type="transmembrane region" description="Helical" evidence="2">
    <location>
        <begin position="12"/>
        <end position="32"/>
    </location>
</feature>
<feature type="compositionally biased region" description="Low complexity" evidence="1">
    <location>
        <begin position="152"/>
        <end position="168"/>
    </location>
</feature>
<name>A0A5B6TNX2_9BACT</name>
<keyword evidence="2" id="KW-0812">Transmembrane</keyword>